<proteinExistence type="predicted"/>
<sequence>MKEIISCVLIAFSMLGCVAHTPTDSHRAEFLIEQLASDFPPAHEDLYHGPELAISIFGDQEDEQPDPSRVANYERIWNAKDQLKSLGLNAFPALVNAIDDERYSYSGVYAAWRNHSVGDACFFIIQSQVEYYGYGYKSRQAPSTGSTAPSFTKPSYLYAMRNHGLEAWWEERKYLSLQELQIEALEWTIEQEVSAGFTNPEQKKIILEPLENRLAELRVP</sequence>
<gene>
    <name evidence="1" type="ORF">HNQ40_002759</name>
</gene>
<keyword evidence="2" id="KW-1185">Reference proteome</keyword>
<evidence type="ECO:0000313" key="1">
    <source>
        <dbReference type="EMBL" id="MBB6430953.1"/>
    </source>
</evidence>
<dbReference type="RefSeq" id="WP_184678449.1">
    <property type="nucleotide sequence ID" value="NZ_JACHGY010000001.1"/>
</dbReference>
<evidence type="ECO:0000313" key="2">
    <source>
        <dbReference type="Proteomes" id="UP000541810"/>
    </source>
</evidence>
<name>A0A7X0LME9_9BACT</name>
<dbReference type="PROSITE" id="PS51257">
    <property type="entry name" value="PROKAR_LIPOPROTEIN"/>
    <property type="match status" value="1"/>
</dbReference>
<comment type="caution">
    <text evidence="1">The sequence shown here is derived from an EMBL/GenBank/DDBJ whole genome shotgun (WGS) entry which is preliminary data.</text>
</comment>
<organism evidence="1 2">
    <name type="scientific">Algisphaera agarilytica</name>
    <dbReference type="NCBI Taxonomy" id="1385975"/>
    <lineage>
        <taxon>Bacteria</taxon>
        <taxon>Pseudomonadati</taxon>
        <taxon>Planctomycetota</taxon>
        <taxon>Phycisphaerae</taxon>
        <taxon>Phycisphaerales</taxon>
        <taxon>Phycisphaeraceae</taxon>
        <taxon>Algisphaera</taxon>
    </lineage>
</organism>
<accession>A0A7X0LME9</accession>
<evidence type="ECO:0008006" key="3">
    <source>
        <dbReference type="Google" id="ProtNLM"/>
    </source>
</evidence>
<reference evidence="1 2" key="1">
    <citation type="submission" date="2020-08" db="EMBL/GenBank/DDBJ databases">
        <title>Genomic Encyclopedia of Type Strains, Phase IV (KMG-IV): sequencing the most valuable type-strain genomes for metagenomic binning, comparative biology and taxonomic classification.</title>
        <authorList>
            <person name="Goeker M."/>
        </authorList>
    </citation>
    <scope>NUCLEOTIDE SEQUENCE [LARGE SCALE GENOMIC DNA]</scope>
    <source>
        <strain evidence="1 2">DSM 103725</strain>
    </source>
</reference>
<dbReference type="Proteomes" id="UP000541810">
    <property type="component" value="Unassembled WGS sequence"/>
</dbReference>
<dbReference type="EMBL" id="JACHGY010000001">
    <property type="protein sequence ID" value="MBB6430953.1"/>
    <property type="molecule type" value="Genomic_DNA"/>
</dbReference>
<protein>
    <recommendedName>
        <fullName evidence="3">Lipoprotein</fullName>
    </recommendedName>
</protein>
<dbReference type="AlphaFoldDB" id="A0A7X0LME9"/>